<proteinExistence type="inferred from homology"/>
<dbReference type="EMBL" id="JAPWTK010000014">
    <property type="protein sequence ID" value="KAJ8959038.1"/>
    <property type="molecule type" value="Genomic_DNA"/>
</dbReference>
<dbReference type="InterPro" id="IPR038906">
    <property type="entry name" value="TTC36"/>
</dbReference>
<evidence type="ECO:0000313" key="3">
    <source>
        <dbReference type="Proteomes" id="UP001162162"/>
    </source>
</evidence>
<dbReference type="PANTHER" id="PTHR21405">
    <property type="entry name" value="CDNA SEQUENCE BC021608"/>
    <property type="match status" value="1"/>
</dbReference>
<evidence type="ECO:0000256" key="1">
    <source>
        <dbReference type="ARBA" id="ARBA00006995"/>
    </source>
</evidence>
<dbReference type="Proteomes" id="UP001162162">
    <property type="component" value="Unassembled WGS sequence"/>
</dbReference>
<dbReference type="PANTHER" id="PTHR21405:SF0">
    <property type="entry name" value="TETRATRICOPEPTIDE REPEAT PROTEIN 36"/>
    <property type="match status" value="1"/>
</dbReference>
<dbReference type="InterPro" id="IPR019734">
    <property type="entry name" value="TPR_rpt"/>
</dbReference>
<dbReference type="AlphaFoldDB" id="A0AAV8Z4V4"/>
<name>A0AAV8Z4V4_9CUCU</name>
<sequence>MSALSEHDKAVLNCVFNPHLPLEEAILQPQEELNDEEENTPEIQCASSLEIEAIALAERGNLSEALNVINSAVEMAPKKPSLYNNRAYIFQYLRKFQDALEDVTAAINLASEKHRKTLCQAHCQRGVLRRKFNNLDLAREDFEIAAKMGNQFAKAQLVELNPYAALCNQMLRQVTDALK</sequence>
<keyword evidence="3" id="KW-1185">Reference proteome</keyword>
<evidence type="ECO:0008006" key="4">
    <source>
        <dbReference type="Google" id="ProtNLM"/>
    </source>
</evidence>
<organism evidence="2 3">
    <name type="scientific">Aromia moschata</name>
    <dbReference type="NCBI Taxonomy" id="1265417"/>
    <lineage>
        <taxon>Eukaryota</taxon>
        <taxon>Metazoa</taxon>
        <taxon>Ecdysozoa</taxon>
        <taxon>Arthropoda</taxon>
        <taxon>Hexapoda</taxon>
        <taxon>Insecta</taxon>
        <taxon>Pterygota</taxon>
        <taxon>Neoptera</taxon>
        <taxon>Endopterygota</taxon>
        <taxon>Coleoptera</taxon>
        <taxon>Polyphaga</taxon>
        <taxon>Cucujiformia</taxon>
        <taxon>Chrysomeloidea</taxon>
        <taxon>Cerambycidae</taxon>
        <taxon>Cerambycinae</taxon>
        <taxon>Callichromatini</taxon>
        <taxon>Aromia</taxon>
    </lineage>
</organism>
<comment type="caution">
    <text evidence="2">The sequence shown here is derived from an EMBL/GenBank/DDBJ whole genome shotgun (WGS) entry which is preliminary data.</text>
</comment>
<evidence type="ECO:0000313" key="2">
    <source>
        <dbReference type="EMBL" id="KAJ8959038.1"/>
    </source>
</evidence>
<dbReference type="Gene3D" id="1.25.40.10">
    <property type="entry name" value="Tetratricopeptide repeat domain"/>
    <property type="match status" value="1"/>
</dbReference>
<dbReference type="SMART" id="SM00028">
    <property type="entry name" value="TPR"/>
    <property type="match status" value="3"/>
</dbReference>
<comment type="similarity">
    <text evidence="1">Belongs to the TTC36 family.</text>
</comment>
<reference evidence="2" key="1">
    <citation type="journal article" date="2023" name="Insect Mol. Biol.">
        <title>Genome sequencing provides insights into the evolution of gene families encoding plant cell wall-degrading enzymes in longhorned beetles.</title>
        <authorList>
            <person name="Shin N.R."/>
            <person name="Okamura Y."/>
            <person name="Kirsch R."/>
            <person name="Pauchet Y."/>
        </authorList>
    </citation>
    <scope>NUCLEOTIDE SEQUENCE</scope>
    <source>
        <strain evidence="2">AMC_N1</strain>
    </source>
</reference>
<protein>
    <recommendedName>
        <fullName evidence="4">Tetratricopeptide repeat protein 36</fullName>
    </recommendedName>
</protein>
<accession>A0AAV8Z4V4</accession>
<dbReference type="GO" id="GO:0006570">
    <property type="term" value="P:tyrosine metabolic process"/>
    <property type="evidence" value="ECO:0007669"/>
    <property type="project" value="TreeGrafter"/>
</dbReference>
<gene>
    <name evidence="2" type="ORF">NQ318_022293</name>
</gene>
<dbReference type="InterPro" id="IPR011990">
    <property type="entry name" value="TPR-like_helical_dom_sf"/>
</dbReference>
<dbReference type="SUPFAM" id="SSF48452">
    <property type="entry name" value="TPR-like"/>
    <property type="match status" value="1"/>
</dbReference>